<keyword evidence="15" id="KW-1185">Reference proteome</keyword>
<dbReference type="InterPro" id="IPR039426">
    <property type="entry name" value="TonB-dep_rcpt-like"/>
</dbReference>
<evidence type="ECO:0000313" key="14">
    <source>
        <dbReference type="EMBL" id="PSJ38321.1"/>
    </source>
</evidence>
<dbReference type="GO" id="GO:0009279">
    <property type="term" value="C:cell outer membrane"/>
    <property type="evidence" value="ECO:0007669"/>
    <property type="project" value="UniProtKB-SubCell"/>
</dbReference>
<evidence type="ECO:0000256" key="1">
    <source>
        <dbReference type="ARBA" id="ARBA00004571"/>
    </source>
</evidence>
<dbReference type="OrthoDB" id="9760333at2"/>
<keyword evidence="14" id="KW-0675">Receptor</keyword>
<gene>
    <name evidence="14" type="ORF">C7I55_17870</name>
</gene>
<dbReference type="PANTHER" id="PTHR32552">
    <property type="entry name" value="FERRICHROME IRON RECEPTOR-RELATED"/>
    <property type="match status" value="1"/>
</dbReference>
<evidence type="ECO:0000256" key="8">
    <source>
        <dbReference type="ARBA" id="ARBA00023065"/>
    </source>
</evidence>
<evidence type="ECO:0000256" key="5">
    <source>
        <dbReference type="ARBA" id="ARBA00022692"/>
    </source>
</evidence>
<feature type="chain" id="PRO_5015178472" evidence="12">
    <location>
        <begin position="22"/>
        <end position="635"/>
    </location>
</feature>
<dbReference type="SUPFAM" id="SSF56935">
    <property type="entry name" value="Porins"/>
    <property type="match status" value="1"/>
</dbReference>
<evidence type="ECO:0000256" key="4">
    <source>
        <dbReference type="ARBA" id="ARBA00022496"/>
    </source>
</evidence>
<dbReference type="PANTHER" id="PTHR32552:SF68">
    <property type="entry name" value="FERRICHROME OUTER MEMBRANE TRANSPORTER_PHAGE RECEPTOR"/>
    <property type="match status" value="1"/>
</dbReference>
<evidence type="ECO:0000256" key="3">
    <source>
        <dbReference type="ARBA" id="ARBA00022452"/>
    </source>
</evidence>
<dbReference type="Gene3D" id="2.40.170.20">
    <property type="entry name" value="TonB-dependent receptor, beta-barrel domain"/>
    <property type="match status" value="1"/>
</dbReference>
<sequence length="635" mass="68221">MMRLAATCTLALFLIPLPALAQRADDNAIADAEDAFGSNDGGEDLGLYGPFDVRGFSPIDAGNVRVEGIFIDRQADFSHRLVEGNRIRVGPSAADHAFPAPSGIVDYRLRTPGNAARISTVAQMNSFGGALVEIDAALPLAESLGIGGGFSRSHSEYASGNNADITNIAAIAHWRPAPQTDMKMFWSRTRIVDEDIFPIIIGDGSATPPRLVRRRFLGQPWADVETERFNYGAIGRTSIGGFSIRGGVFRSVNTILEGHSVFLRAAAPGEAAGRVVSAYPGRNAASTSGELGIAREFSTGRFDHRIQVVARGRRQARRYGGAQRLELTPAPFGDPLYVERPGFIFASQSDDRVRQWSLGLGYQARIRGVGQVSGGLQKISYRKAVTTATGPRPVSRDEPWLFNLAASGTISRRISVFASTTRGLEESDVAPEIAVNRDEAPPALRTRQFDAGVKIGLGPLALIAGAFEIRRPYYGVDRLSVFRQLGVVRHRGLEASLTGSPFPGLTLVAGGTLLRARLSGEEVLSGAIGNRPVDVPSRKVIASADWRLPSSPTSIDLAVEHIGPNVGDARNRVRVAAYTTLDLGIRHRISLAGAPAVLRLQATNLFDAYGWEMAGDNAFVYTQGRQVVARLAVDF</sequence>
<keyword evidence="10" id="KW-0472">Membrane</keyword>
<dbReference type="Pfam" id="PF00593">
    <property type="entry name" value="TonB_dep_Rec_b-barrel"/>
    <property type="match status" value="1"/>
</dbReference>
<evidence type="ECO:0000256" key="2">
    <source>
        <dbReference type="ARBA" id="ARBA00022448"/>
    </source>
</evidence>
<keyword evidence="3" id="KW-1134">Transmembrane beta strand</keyword>
<feature type="signal peptide" evidence="12">
    <location>
        <begin position="1"/>
        <end position="21"/>
    </location>
</feature>
<keyword evidence="9" id="KW-0798">TonB box</keyword>
<evidence type="ECO:0000256" key="7">
    <source>
        <dbReference type="ARBA" id="ARBA00023004"/>
    </source>
</evidence>
<evidence type="ECO:0000256" key="11">
    <source>
        <dbReference type="ARBA" id="ARBA00023237"/>
    </source>
</evidence>
<comment type="subcellular location">
    <subcellularLocation>
        <location evidence="1">Cell outer membrane</location>
        <topology evidence="1">Multi-pass membrane protein</topology>
    </subcellularLocation>
</comment>
<reference evidence="14 15" key="1">
    <citation type="submission" date="2018-03" db="EMBL/GenBank/DDBJ databases">
        <title>The draft genome of Sphingosinicella sp. GL-C-18.</title>
        <authorList>
            <person name="Liu L."/>
            <person name="Li L."/>
            <person name="Liang L."/>
            <person name="Zhang X."/>
            <person name="Wang T."/>
        </authorList>
    </citation>
    <scope>NUCLEOTIDE SEQUENCE [LARGE SCALE GENOMIC DNA]</scope>
    <source>
        <strain evidence="14 15">GL-C-18</strain>
    </source>
</reference>
<protein>
    <submittedName>
        <fullName evidence="14">TonB-dependent receptor</fullName>
    </submittedName>
</protein>
<dbReference type="InterPro" id="IPR000531">
    <property type="entry name" value="Beta-barrel_TonB"/>
</dbReference>
<evidence type="ECO:0000256" key="12">
    <source>
        <dbReference type="SAM" id="SignalP"/>
    </source>
</evidence>
<evidence type="ECO:0000256" key="6">
    <source>
        <dbReference type="ARBA" id="ARBA00022729"/>
    </source>
</evidence>
<dbReference type="EMBL" id="PXYI01000006">
    <property type="protein sequence ID" value="PSJ38321.1"/>
    <property type="molecule type" value="Genomic_DNA"/>
</dbReference>
<keyword evidence="7" id="KW-0408">Iron</keyword>
<keyword evidence="4" id="KW-0410">Iron transport</keyword>
<comment type="caution">
    <text evidence="14">The sequence shown here is derived from an EMBL/GenBank/DDBJ whole genome shotgun (WGS) entry which is preliminary data.</text>
</comment>
<dbReference type="InterPro" id="IPR036942">
    <property type="entry name" value="Beta-barrel_TonB_sf"/>
</dbReference>
<evidence type="ECO:0000313" key="15">
    <source>
        <dbReference type="Proteomes" id="UP000241167"/>
    </source>
</evidence>
<keyword evidence="6 12" id="KW-0732">Signal</keyword>
<organism evidence="14 15">
    <name type="scientific">Allosphingosinicella deserti</name>
    <dbReference type="NCBI Taxonomy" id="2116704"/>
    <lineage>
        <taxon>Bacteria</taxon>
        <taxon>Pseudomonadati</taxon>
        <taxon>Pseudomonadota</taxon>
        <taxon>Alphaproteobacteria</taxon>
        <taxon>Sphingomonadales</taxon>
        <taxon>Sphingomonadaceae</taxon>
        <taxon>Allosphingosinicella</taxon>
    </lineage>
</organism>
<accession>A0A2P7QK47</accession>
<feature type="domain" description="TonB-dependent receptor-like beta-barrel" evidence="13">
    <location>
        <begin position="209"/>
        <end position="605"/>
    </location>
</feature>
<dbReference type="RefSeq" id="WP_106514387.1">
    <property type="nucleotide sequence ID" value="NZ_PXYI01000006.1"/>
</dbReference>
<keyword evidence="11" id="KW-0998">Cell outer membrane</keyword>
<dbReference type="AlphaFoldDB" id="A0A2P7QK47"/>
<keyword evidence="5" id="KW-0812">Transmembrane</keyword>
<evidence type="ECO:0000256" key="9">
    <source>
        <dbReference type="ARBA" id="ARBA00023077"/>
    </source>
</evidence>
<dbReference type="GO" id="GO:0015344">
    <property type="term" value="F:siderophore uptake transmembrane transporter activity"/>
    <property type="evidence" value="ECO:0007669"/>
    <property type="project" value="TreeGrafter"/>
</dbReference>
<dbReference type="Proteomes" id="UP000241167">
    <property type="component" value="Unassembled WGS sequence"/>
</dbReference>
<keyword evidence="2" id="KW-0813">Transport</keyword>
<proteinExistence type="predicted"/>
<evidence type="ECO:0000256" key="10">
    <source>
        <dbReference type="ARBA" id="ARBA00023136"/>
    </source>
</evidence>
<name>A0A2P7QK47_9SPHN</name>
<keyword evidence="8" id="KW-0406">Ion transport</keyword>
<evidence type="ECO:0000259" key="13">
    <source>
        <dbReference type="Pfam" id="PF00593"/>
    </source>
</evidence>